<dbReference type="PaxDb" id="100226-SCO4044"/>
<proteinExistence type="predicted"/>
<evidence type="ECO:0000313" key="2">
    <source>
        <dbReference type="EMBL" id="CAC32315.1"/>
    </source>
</evidence>
<protein>
    <submittedName>
        <fullName evidence="2">Uncharacterized protein</fullName>
    </submittedName>
</protein>
<accession>Q9AK73</accession>
<reference evidence="2 3" key="2">
    <citation type="journal article" date="2002" name="Nature">
        <title>Complete genome sequence of the model actinomycete Streptomyces coelicolor A3(2).</title>
        <authorList>
            <person name="Bentley S.D."/>
            <person name="Chater K.F."/>
            <person name="Cerdeno-Tarraga A.M."/>
            <person name="Challis G.L."/>
            <person name="Thomson N.R."/>
            <person name="James K.D."/>
            <person name="Harris D.E."/>
            <person name="Quail M.A."/>
            <person name="Kieser H."/>
            <person name="Harper D."/>
            <person name="Bateman A."/>
            <person name="Brown S."/>
            <person name="Chandra G."/>
            <person name="Chen C.W."/>
            <person name="Collins M."/>
            <person name="Cronin A."/>
            <person name="Fraser A."/>
            <person name="Goble A."/>
            <person name="Hidalgo J."/>
            <person name="Hornsby T."/>
            <person name="Howarth S."/>
            <person name="Huang C.H."/>
            <person name="Kieser T."/>
            <person name="Larke L."/>
            <person name="Murphy L."/>
            <person name="Oliver K."/>
            <person name="O'Neil S."/>
            <person name="Rabbinowitsch E."/>
            <person name="Rajandream M.A."/>
            <person name="Rutherford K."/>
            <person name="Rutter S."/>
            <person name="Seeger K."/>
            <person name="Saunders D."/>
            <person name="Sharp S."/>
            <person name="Squares R."/>
            <person name="Squares S."/>
            <person name="Taylor K."/>
            <person name="Warren T."/>
            <person name="Wietzorrek A."/>
            <person name="Woodward J."/>
            <person name="Barrell B.G."/>
            <person name="Parkhill J."/>
            <person name="Hopwood D.A."/>
        </authorList>
    </citation>
    <scope>NUCLEOTIDE SEQUENCE [LARGE SCALE GENOMIC DNA]</scope>
    <source>
        <strain evidence="3">ATCC BAA-471 / A3(2) / M145</strain>
    </source>
</reference>
<feature type="compositionally biased region" description="Basic and acidic residues" evidence="1">
    <location>
        <begin position="183"/>
        <end position="196"/>
    </location>
</feature>
<feature type="region of interest" description="Disordered" evidence="1">
    <location>
        <begin position="94"/>
        <end position="234"/>
    </location>
</feature>
<organism evidence="2 3">
    <name type="scientific">Streptomyces coelicolor (strain ATCC BAA-471 / A3(2) / M145)</name>
    <dbReference type="NCBI Taxonomy" id="100226"/>
    <lineage>
        <taxon>Bacteria</taxon>
        <taxon>Bacillati</taxon>
        <taxon>Actinomycetota</taxon>
        <taxon>Actinomycetes</taxon>
        <taxon>Kitasatosporales</taxon>
        <taxon>Streptomycetaceae</taxon>
        <taxon>Streptomyces</taxon>
        <taxon>Streptomyces albidoflavus group</taxon>
    </lineage>
</organism>
<dbReference type="HOGENOM" id="CLU_1184481_0_0_11"/>
<dbReference type="InParanoid" id="Q9AK73"/>
<gene>
    <name evidence="2" type="ordered locus">SCO4044</name>
    <name evidence="2" type="ORF">2SCD60.10</name>
</gene>
<dbReference type="EMBL" id="AL645882">
    <property type="protein sequence ID" value="CAC32315.1"/>
    <property type="molecule type" value="Genomic_DNA"/>
</dbReference>
<dbReference type="KEGG" id="sco:SCO4044"/>
<sequence>MRRRKSRRKPDQSAGPARVRRPRGPPRAAETARDHPAALTSAAPPFPGGPLLFAGRLRGGAGPGRTAGRLGAQEGAQDGVGVVGHVDSSFLVRVSGSRGTGGRAGPARSAAQNHGTGAAGEDGGPIGTSVEPQASPAARHEGRRNGPDHDGLPPASPRTPQDGVEMVVLPRRADRCGHRRDRCRPDRRVRARHEQDEQQDQAPQTGVAADGGVRGGSHLSRVPARRTPSIAPGT</sequence>
<evidence type="ECO:0000256" key="1">
    <source>
        <dbReference type="SAM" id="MobiDB-lite"/>
    </source>
</evidence>
<dbReference type="Proteomes" id="UP000001973">
    <property type="component" value="Chromosome"/>
</dbReference>
<feature type="region of interest" description="Disordered" evidence="1">
    <location>
        <begin position="1"/>
        <end position="79"/>
    </location>
</feature>
<dbReference type="EMBL" id="AL939118">
    <property type="protein sequence ID" value="CAC32315.1"/>
    <property type="molecule type" value="Genomic_DNA"/>
</dbReference>
<feature type="compositionally biased region" description="Gly residues" evidence="1">
    <location>
        <begin position="117"/>
        <end position="126"/>
    </location>
</feature>
<name>Q9AK73_STRCO</name>
<feature type="compositionally biased region" description="Basic and acidic residues" evidence="1">
    <location>
        <begin position="138"/>
        <end position="151"/>
    </location>
</feature>
<keyword evidence="3" id="KW-1185">Reference proteome</keyword>
<dbReference type="AlphaFoldDB" id="Q9AK73"/>
<evidence type="ECO:0000313" key="3">
    <source>
        <dbReference type="Proteomes" id="UP000001973"/>
    </source>
</evidence>
<reference evidence="2 3" key="1">
    <citation type="journal article" date="1996" name="Mol. Microbiol.">
        <title>A set of ordered cosmids and a detailed genetic and physical map for the 8 Mb Streptomyces coelicolor A3(2) chromosome.</title>
        <authorList>
            <person name="Redenbach M."/>
            <person name="Kieser H.M."/>
            <person name="Denapaite D."/>
            <person name="Eichner A."/>
            <person name="Cullum J."/>
            <person name="Kinashi H."/>
            <person name="Hopwood D.A."/>
        </authorList>
    </citation>
    <scope>NUCLEOTIDE SEQUENCE [LARGE SCALE GENOMIC DNA]</scope>
    <source>
        <strain evidence="3">ATCC BAA-471 / A3(2) / M145</strain>
    </source>
</reference>